<feature type="domain" description="Leucine-binding protein" evidence="6">
    <location>
        <begin position="30"/>
        <end position="366"/>
    </location>
</feature>
<dbReference type="OrthoDB" id="8766630at2"/>
<reference evidence="7 8" key="1">
    <citation type="submission" date="2018-10" db="EMBL/GenBank/DDBJ databases">
        <title>Robbsia sp. DHC34, isolated from soil.</title>
        <authorList>
            <person name="Gao Z.-H."/>
            <person name="Qiu L.-H."/>
        </authorList>
    </citation>
    <scope>NUCLEOTIDE SEQUENCE [LARGE SCALE GENOMIC DNA]</scope>
    <source>
        <strain evidence="7 8">DHC34</strain>
    </source>
</reference>
<dbReference type="InterPro" id="IPR000709">
    <property type="entry name" value="Leu_Ile_Val-bd"/>
</dbReference>
<dbReference type="Gene3D" id="3.40.50.2300">
    <property type="match status" value="2"/>
</dbReference>
<dbReference type="PANTHER" id="PTHR30483:SF6">
    <property type="entry name" value="PERIPLASMIC BINDING PROTEIN OF ABC TRANSPORTER FOR NATURAL AMINO ACIDS"/>
    <property type="match status" value="1"/>
</dbReference>
<comment type="caution">
    <text evidence="7">The sequence shown here is derived from an EMBL/GenBank/DDBJ whole genome shotgun (WGS) entry which is preliminary data.</text>
</comment>
<proteinExistence type="inferred from homology"/>
<dbReference type="CDD" id="cd20013">
    <property type="entry name" value="PBP1_RPA0985_benzoate-like"/>
    <property type="match status" value="1"/>
</dbReference>
<dbReference type="Pfam" id="PF13458">
    <property type="entry name" value="Peripla_BP_6"/>
    <property type="match status" value="1"/>
</dbReference>
<organism evidence="7 8">
    <name type="scientific">Pararobbsia silviterrae</name>
    <dbReference type="NCBI Taxonomy" id="1792498"/>
    <lineage>
        <taxon>Bacteria</taxon>
        <taxon>Pseudomonadati</taxon>
        <taxon>Pseudomonadota</taxon>
        <taxon>Betaproteobacteria</taxon>
        <taxon>Burkholderiales</taxon>
        <taxon>Burkholderiaceae</taxon>
        <taxon>Pararobbsia</taxon>
    </lineage>
</organism>
<evidence type="ECO:0000256" key="5">
    <source>
        <dbReference type="SAM" id="SignalP"/>
    </source>
</evidence>
<name>A0A494XUV5_9BURK</name>
<dbReference type="InterPro" id="IPR028081">
    <property type="entry name" value="Leu-bd"/>
</dbReference>
<evidence type="ECO:0000313" key="8">
    <source>
        <dbReference type="Proteomes" id="UP000270342"/>
    </source>
</evidence>
<comment type="similarity">
    <text evidence="1">Belongs to the leucine-binding protein family.</text>
</comment>
<dbReference type="SUPFAM" id="SSF53822">
    <property type="entry name" value="Periplasmic binding protein-like I"/>
    <property type="match status" value="1"/>
</dbReference>
<feature type="chain" id="PRO_5019862565" evidence="5">
    <location>
        <begin position="27"/>
        <end position="391"/>
    </location>
</feature>
<dbReference type="PRINTS" id="PR00337">
    <property type="entry name" value="LEUILEVALBP"/>
</dbReference>
<sequence length="391" mass="41828">MQNTKRTLLKAAAALVLAGSSVFAHAEDVVKIGLIVPMSGPFASTGRQIDAAVKLYIAQHGDTVAGKKIEVILKDDTNVPDTTKRLAQELIVNDHVAVLAGFGLTPLALAAAPLATQAKVPMVVMAAATAMITEQSPYIVRTGFTLPQNTLGIARWAPKNGIKKVVTMVADYGPGIDAQNSFKKVFEAEGGTVVEQLRVPVANPDFSPFLQKVADDKPDALFIFVPSGPGAVFMKQFAERGLTKQGIKLIGTGDVVDDDILNSMGDVALGTVTSMHYTAALDNPDNKAYVAAFEKANPGMRPNFHSLGGYDGMHLIYAALEATKGDTDGEKLLAAMKGQKWNSPRGPVQLDPQTREMIQNVYITKTERVNGELYNVPFDKIEAVKDPAKIK</sequence>
<evidence type="ECO:0000256" key="4">
    <source>
        <dbReference type="ARBA" id="ARBA00022970"/>
    </source>
</evidence>
<gene>
    <name evidence="7" type="ORF">D7S86_15230</name>
</gene>
<dbReference type="PANTHER" id="PTHR30483">
    <property type="entry name" value="LEUCINE-SPECIFIC-BINDING PROTEIN"/>
    <property type="match status" value="1"/>
</dbReference>
<protein>
    <submittedName>
        <fullName evidence="7">ABC transporter substrate-binding protein</fullName>
    </submittedName>
</protein>
<feature type="signal peptide" evidence="5">
    <location>
        <begin position="1"/>
        <end position="26"/>
    </location>
</feature>
<dbReference type="AlphaFoldDB" id="A0A494XUV5"/>
<evidence type="ECO:0000256" key="3">
    <source>
        <dbReference type="ARBA" id="ARBA00022729"/>
    </source>
</evidence>
<dbReference type="RefSeq" id="WP_121087699.1">
    <property type="nucleotide sequence ID" value="NZ_RBZU01000006.1"/>
</dbReference>
<keyword evidence="2" id="KW-0813">Transport</keyword>
<evidence type="ECO:0000259" key="6">
    <source>
        <dbReference type="Pfam" id="PF13458"/>
    </source>
</evidence>
<keyword evidence="4" id="KW-0029">Amino-acid transport</keyword>
<accession>A0A494XUV5</accession>
<evidence type="ECO:0000313" key="7">
    <source>
        <dbReference type="EMBL" id="RKP53624.1"/>
    </source>
</evidence>
<dbReference type="Proteomes" id="UP000270342">
    <property type="component" value="Unassembled WGS sequence"/>
</dbReference>
<evidence type="ECO:0000256" key="2">
    <source>
        <dbReference type="ARBA" id="ARBA00022448"/>
    </source>
</evidence>
<keyword evidence="3 5" id="KW-0732">Signal</keyword>
<dbReference type="InterPro" id="IPR028082">
    <property type="entry name" value="Peripla_BP_I"/>
</dbReference>
<evidence type="ECO:0000256" key="1">
    <source>
        <dbReference type="ARBA" id="ARBA00010062"/>
    </source>
</evidence>
<dbReference type="EMBL" id="RBZU01000006">
    <property type="protein sequence ID" value="RKP53624.1"/>
    <property type="molecule type" value="Genomic_DNA"/>
</dbReference>
<keyword evidence="8" id="KW-1185">Reference proteome</keyword>
<dbReference type="InterPro" id="IPR051010">
    <property type="entry name" value="BCAA_transport"/>
</dbReference>
<dbReference type="GO" id="GO:0006865">
    <property type="term" value="P:amino acid transport"/>
    <property type="evidence" value="ECO:0007669"/>
    <property type="project" value="UniProtKB-KW"/>
</dbReference>